<name>A0A814LMJ9_ADIRI</name>
<evidence type="ECO:0000313" key="4">
    <source>
        <dbReference type="Proteomes" id="UP000663852"/>
    </source>
</evidence>
<keyword evidence="1" id="KW-0472">Membrane</keyword>
<evidence type="ECO:0000313" key="3">
    <source>
        <dbReference type="EMBL" id="CAF1067477.1"/>
    </source>
</evidence>
<dbReference type="Proteomes" id="UP000663852">
    <property type="component" value="Unassembled WGS sequence"/>
</dbReference>
<organism evidence="3 4">
    <name type="scientific">Adineta ricciae</name>
    <name type="common">Rotifer</name>
    <dbReference type="NCBI Taxonomy" id="249248"/>
    <lineage>
        <taxon>Eukaryota</taxon>
        <taxon>Metazoa</taxon>
        <taxon>Spiralia</taxon>
        <taxon>Gnathifera</taxon>
        <taxon>Rotifera</taxon>
        <taxon>Eurotatoria</taxon>
        <taxon>Bdelloidea</taxon>
        <taxon>Adinetida</taxon>
        <taxon>Adinetidae</taxon>
        <taxon>Adineta</taxon>
    </lineage>
</organism>
<evidence type="ECO:0008006" key="5">
    <source>
        <dbReference type="Google" id="ProtNLM"/>
    </source>
</evidence>
<proteinExistence type="predicted"/>
<evidence type="ECO:0000256" key="2">
    <source>
        <dbReference type="SAM" id="SignalP"/>
    </source>
</evidence>
<dbReference type="EMBL" id="CAJNOJ010000084">
    <property type="protein sequence ID" value="CAF1067477.1"/>
    <property type="molecule type" value="Genomic_DNA"/>
</dbReference>
<accession>A0A814LMJ9</accession>
<keyword evidence="1" id="KW-0812">Transmembrane</keyword>
<reference evidence="3" key="1">
    <citation type="submission" date="2021-02" db="EMBL/GenBank/DDBJ databases">
        <authorList>
            <person name="Nowell W R."/>
        </authorList>
    </citation>
    <scope>NUCLEOTIDE SEQUENCE</scope>
</reference>
<dbReference type="OrthoDB" id="10011572at2759"/>
<dbReference type="AlphaFoldDB" id="A0A814LMJ9"/>
<sequence>MKCSVIYSSLIIAVALFAGSTVQGDPSYSARYLAKKENEAEGRIEPVTTSLIVSALAPVVLNLFSGLLGNLFSKPNDIEERVIYGRPMQVKLCGVDNCIQLLDKGSGLTTVGKGDTVQHALGDAVGAMLTTLLEKRLLSMHDLCREHIHFPHPDTQNCPGVEINTCELSKPVVPAPPCVDSHGAAYCKKMQSHCSESMYSTFMMHNCYKTCTNNCYKAPPGPCDYAK</sequence>
<feature type="transmembrane region" description="Helical" evidence="1">
    <location>
        <begin position="48"/>
        <end position="72"/>
    </location>
</feature>
<gene>
    <name evidence="3" type="ORF">EDS130_LOCUS18257</name>
</gene>
<keyword evidence="1" id="KW-1133">Transmembrane helix</keyword>
<comment type="caution">
    <text evidence="3">The sequence shown here is derived from an EMBL/GenBank/DDBJ whole genome shotgun (WGS) entry which is preliminary data.</text>
</comment>
<feature type="signal peptide" evidence="2">
    <location>
        <begin position="1"/>
        <end position="24"/>
    </location>
</feature>
<keyword evidence="2" id="KW-0732">Signal</keyword>
<feature type="chain" id="PRO_5032890324" description="ShKT domain-containing protein" evidence="2">
    <location>
        <begin position="25"/>
        <end position="227"/>
    </location>
</feature>
<protein>
    <recommendedName>
        <fullName evidence="5">ShKT domain-containing protein</fullName>
    </recommendedName>
</protein>
<evidence type="ECO:0000256" key="1">
    <source>
        <dbReference type="SAM" id="Phobius"/>
    </source>
</evidence>